<evidence type="ECO:0000256" key="2">
    <source>
        <dbReference type="ARBA" id="ARBA00022679"/>
    </source>
</evidence>
<evidence type="ECO:0000256" key="5">
    <source>
        <dbReference type="ARBA" id="ARBA00022840"/>
    </source>
</evidence>
<dbReference type="CDD" id="cd23794">
    <property type="entry name" value="UBCc_UBE2F_UBE2M"/>
    <property type="match status" value="1"/>
</dbReference>
<organism evidence="11 12">
    <name type="scientific">Setaria digitata</name>
    <dbReference type="NCBI Taxonomy" id="48799"/>
    <lineage>
        <taxon>Eukaryota</taxon>
        <taxon>Metazoa</taxon>
        <taxon>Ecdysozoa</taxon>
        <taxon>Nematoda</taxon>
        <taxon>Chromadorea</taxon>
        <taxon>Rhabditida</taxon>
        <taxon>Spirurina</taxon>
        <taxon>Spiruromorpha</taxon>
        <taxon>Filarioidea</taxon>
        <taxon>Setariidae</taxon>
        <taxon>Setaria</taxon>
    </lineage>
</organism>
<dbReference type="Gene3D" id="3.10.110.10">
    <property type="entry name" value="Ubiquitin Conjugating Enzyme"/>
    <property type="match status" value="1"/>
</dbReference>
<dbReference type="AlphaFoldDB" id="A0A915Q4V3"/>
<dbReference type="Pfam" id="PF00179">
    <property type="entry name" value="UQ_con"/>
    <property type="match status" value="1"/>
</dbReference>
<comment type="pathway">
    <text evidence="1">Protein modification; protein neddylation.</text>
</comment>
<comment type="similarity">
    <text evidence="9">Belongs to the ubiquitin-conjugating enzyme family.</text>
</comment>
<dbReference type="InterPro" id="IPR016135">
    <property type="entry name" value="UBQ-conjugating_enzyme/RWD"/>
</dbReference>
<feature type="domain" description="UBC core" evidence="10">
    <location>
        <begin position="43"/>
        <end position="202"/>
    </location>
</feature>
<keyword evidence="4 9" id="KW-0833">Ubl conjugation pathway</keyword>
<keyword evidence="11" id="KW-1185">Reference proteome</keyword>
<dbReference type="InterPro" id="IPR000608">
    <property type="entry name" value="UBC"/>
</dbReference>
<dbReference type="SUPFAM" id="SSF54495">
    <property type="entry name" value="UBC-like"/>
    <property type="match status" value="1"/>
</dbReference>
<dbReference type="PANTHER" id="PTHR24068">
    <property type="entry name" value="UBIQUITIN-CONJUGATING ENZYME E2"/>
    <property type="match status" value="1"/>
</dbReference>
<protein>
    <recommendedName>
        <fullName evidence="7">E2 NEDD8-conjugating enzyme</fullName>
        <ecNumber evidence="7">2.3.2.34</ecNumber>
    </recommendedName>
</protein>
<evidence type="ECO:0000256" key="8">
    <source>
        <dbReference type="PROSITE-ProRule" id="PRU10133"/>
    </source>
</evidence>
<name>A0A915Q4V3_9BILA</name>
<accession>A0A915Q4V3</accession>
<dbReference type="GO" id="GO:0005524">
    <property type="term" value="F:ATP binding"/>
    <property type="evidence" value="ECO:0007669"/>
    <property type="project" value="UniProtKB-UniRule"/>
</dbReference>
<evidence type="ECO:0000256" key="9">
    <source>
        <dbReference type="RuleBase" id="RU362109"/>
    </source>
</evidence>
<dbReference type="PROSITE" id="PS00183">
    <property type="entry name" value="UBC_1"/>
    <property type="match status" value="1"/>
</dbReference>
<dbReference type="Proteomes" id="UP000887581">
    <property type="component" value="Unplaced"/>
</dbReference>
<evidence type="ECO:0000256" key="1">
    <source>
        <dbReference type="ARBA" id="ARBA00005032"/>
    </source>
</evidence>
<evidence type="ECO:0000256" key="3">
    <source>
        <dbReference type="ARBA" id="ARBA00022741"/>
    </source>
</evidence>
<evidence type="ECO:0000313" key="11">
    <source>
        <dbReference type="Proteomes" id="UP000887581"/>
    </source>
</evidence>
<keyword evidence="2" id="KW-0808">Transferase</keyword>
<dbReference type="GO" id="GO:0061654">
    <property type="term" value="F:NEDD8 conjugating enzyme activity"/>
    <property type="evidence" value="ECO:0007669"/>
    <property type="project" value="UniProtKB-EC"/>
</dbReference>
<dbReference type="PROSITE" id="PS50127">
    <property type="entry name" value="UBC_2"/>
    <property type="match status" value="1"/>
</dbReference>
<evidence type="ECO:0000313" key="12">
    <source>
        <dbReference type="WBParaSite" id="sdigi.contig98.g4272.t1"/>
    </source>
</evidence>
<dbReference type="WBParaSite" id="sdigi.contig98.g4272.t1">
    <property type="protein sequence ID" value="sdigi.contig98.g4272.t1"/>
    <property type="gene ID" value="sdigi.contig98.g4272"/>
</dbReference>
<dbReference type="GO" id="GO:0045116">
    <property type="term" value="P:protein neddylation"/>
    <property type="evidence" value="ECO:0007669"/>
    <property type="project" value="UniProtKB-ARBA"/>
</dbReference>
<keyword evidence="3 9" id="KW-0547">Nucleotide-binding</keyword>
<evidence type="ECO:0000259" key="10">
    <source>
        <dbReference type="PROSITE" id="PS50127"/>
    </source>
</evidence>
<dbReference type="SMART" id="SM00212">
    <property type="entry name" value="UBCc"/>
    <property type="match status" value="1"/>
</dbReference>
<sequence length="210" mass="23785">MLNLQKRINGVDEEKTYLGTRISIRDKLLSQGGCSSKMFIDDFVAEVLFSEIKELESSLKKVPSCKLHFPSTSALHNMELTVSPIEGIYKGGIFKFTITVPPEYNNVPPVVKCLTRVWHPNITEEGSICLSLLRQNSLDGYGWMPTRRLIDVVLGLDSLFTDLIDFDDALNAAAAQQWSTNKAYIVKFWSSLGRSYVMQYCVLFITRVLY</sequence>
<comment type="catalytic activity">
    <reaction evidence="6">
        <text>[E1 NEDD8-activating enzyme]-S-[NEDD8 protein]-yl-L-cysteine + [E2 NEDD8-conjugating enzyme]-L-cysteine = [E1 NEDD8-activating enzyme]-L-cysteine + [E2 NEDD8-conjugating enzyme]-S-[NEDD8-protein]-yl-L-cysteine.</text>
        <dbReference type="EC" id="2.3.2.34"/>
    </reaction>
</comment>
<dbReference type="FunFam" id="3.10.110.10:FF:000033">
    <property type="entry name" value="NEDD8-conjugating enzyme UBE2F"/>
    <property type="match status" value="1"/>
</dbReference>
<dbReference type="EC" id="2.3.2.34" evidence="7"/>
<feature type="active site" description="Glycyl thioester intermediate" evidence="8">
    <location>
        <position position="129"/>
    </location>
</feature>
<dbReference type="InterPro" id="IPR023313">
    <property type="entry name" value="UBQ-conjugating_AS"/>
</dbReference>
<reference evidence="12" key="1">
    <citation type="submission" date="2022-11" db="UniProtKB">
        <authorList>
            <consortium name="WormBaseParasite"/>
        </authorList>
    </citation>
    <scope>IDENTIFICATION</scope>
</reference>
<evidence type="ECO:0000256" key="6">
    <source>
        <dbReference type="ARBA" id="ARBA00043698"/>
    </source>
</evidence>
<evidence type="ECO:0000256" key="4">
    <source>
        <dbReference type="ARBA" id="ARBA00022786"/>
    </source>
</evidence>
<proteinExistence type="inferred from homology"/>
<evidence type="ECO:0000256" key="7">
    <source>
        <dbReference type="ARBA" id="ARBA00044047"/>
    </source>
</evidence>
<keyword evidence="5 9" id="KW-0067">ATP-binding</keyword>